<dbReference type="Proteomes" id="UP000053820">
    <property type="component" value="Unassembled WGS sequence"/>
</dbReference>
<feature type="region of interest" description="Disordered" evidence="1">
    <location>
        <begin position="684"/>
        <end position="712"/>
    </location>
</feature>
<dbReference type="OrthoDB" id="2357318at2759"/>
<gene>
    <name evidence="2" type="ORF">HYDPIDRAFT_118489</name>
</gene>
<organism evidence="2 3">
    <name type="scientific">Hydnomerulius pinastri MD-312</name>
    <dbReference type="NCBI Taxonomy" id="994086"/>
    <lineage>
        <taxon>Eukaryota</taxon>
        <taxon>Fungi</taxon>
        <taxon>Dikarya</taxon>
        <taxon>Basidiomycota</taxon>
        <taxon>Agaricomycotina</taxon>
        <taxon>Agaricomycetes</taxon>
        <taxon>Agaricomycetidae</taxon>
        <taxon>Boletales</taxon>
        <taxon>Boletales incertae sedis</taxon>
        <taxon>Leucogyrophana</taxon>
    </lineage>
</organism>
<evidence type="ECO:0000256" key="1">
    <source>
        <dbReference type="SAM" id="MobiDB-lite"/>
    </source>
</evidence>
<dbReference type="PANTHER" id="PTHR39214:SF1">
    <property type="entry name" value="MICROBODY (PEROXISOME) BIOGENESIS PROTEIN PEROXIN 8 (EUROFUNG)"/>
    <property type="match status" value="1"/>
</dbReference>
<sequence>MSASDRGYTLLLGYLHRPTSKIPPLPTLQGLIVHYLTTLSPTPTPLAATVVSSPLFRPFSLAKLEALSTSFRHAVHAKLRVLKEEPSGVFSPSLNARLNNWSTSLLKGLEGGHAITRLACCSGLLLGLEDVLSRLPAKHRDVKASVEDELILAFADVIDLFTSSDSWGQEFQPVTEGGEDALTLPLIVSSQALLLVPPEKFVALPLPQMLSLVLRTITRTFVSGTFISSFPSSLEPHPDYRIYIKPESPFFEQITAIASSHAMQHMGSLSKLCSRTLSLFLDHRPKLALPRMQEAFVSLESVARNVEAGWLATNLAGIEEESIAPETRPLTASIWTVLKTLLFSTIMVAEAGLSCTPYLPQTLTHSSPSHALRILRTLSHLSFIIEKFGGAGHGAFTELKRAFYLALDILAADGGESEQFVKGVCDEVWQGGYAGTHSVQRAKKAFALAAVEQLVPVLSIGIIEAFVLPFCSPHLNDATHRETFESAHSVVLAIFSSCSKRALENTGTVSSTNEQGGTSTSAVDSAFTEKMIPFYTQCLIDNSSEGKLTTPQLRLAYAALVKSASQSPDASLAWFCLDTLLSFCQTPSSSTEDLERKHRLHLALISSLSSLPLILLPRALEAVRDIIESASFSNPESEAKRGELVDALFGEIMERIGDAEKEYAVRWWNEQRAGWAAAGRVAEVGGGEGKGKKKEGTSARMEGDGSEVIPRL</sequence>
<keyword evidence="3" id="KW-1185">Reference proteome</keyword>
<protein>
    <submittedName>
        <fullName evidence="2">Uncharacterized protein</fullName>
    </submittedName>
</protein>
<evidence type="ECO:0000313" key="2">
    <source>
        <dbReference type="EMBL" id="KIJ59494.1"/>
    </source>
</evidence>
<dbReference type="SUPFAM" id="SSF48371">
    <property type="entry name" value="ARM repeat"/>
    <property type="match status" value="1"/>
</dbReference>
<dbReference type="AlphaFoldDB" id="A0A0C9V2K8"/>
<proteinExistence type="predicted"/>
<dbReference type="HOGENOM" id="CLU_015601_0_0_1"/>
<accession>A0A0C9V2K8</accession>
<dbReference type="PANTHER" id="PTHR39214">
    <property type="entry name" value="MICROBODY (PEROXISOME) BIOGENESIS PROTEIN PEROXIN 8 (EUROFUNG)"/>
    <property type="match status" value="1"/>
</dbReference>
<evidence type="ECO:0000313" key="3">
    <source>
        <dbReference type="Proteomes" id="UP000053820"/>
    </source>
</evidence>
<name>A0A0C9V2K8_9AGAM</name>
<dbReference type="InterPro" id="IPR016024">
    <property type="entry name" value="ARM-type_fold"/>
</dbReference>
<dbReference type="EMBL" id="KN839887">
    <property type="protein sequence ID" value="KIJ59494.1"/>
    <property type="molecule type" value="Genomic_DNA"/>
</dbReference>
<feature type="compositionally biased region" description="Basic and acidic residues" evidence="1">
    <location>
        <begin position="694"/>
        <end position="703"/>
    </location>
</feature>
<reference evidence="2 3" key="1">
    <citation type="submission" date="2014-04" db="EMBL/GenBank/DDBJ databases">
        <title>Evolutionary Origins and Diversification of the Mycorrhizal Mutualists.</title>
        <authorList>
            <consortium name="DOE Joint Genome Institute"/>
            <consortium name="Mycorrhizal Genomics Consortium"/>
            <person name="Kohler A."/>
            <person name="Kuo A."/>
            <person name="Nagy L.G."/>
            <person name="Floudas D."/>
            <person name="Copeland A."/>
            <person name="Barry K.W."/>
            <person name="Cichocki N."/>
            <person name="Veneault-Fourrey C."/>
            <person name="LaButti K."/>
            <person name="Lindquist E.A."/>
            <person name="Lipzen A."/>
            <person name="Lundell T."/>
            <person name="Morin E."/>
            <person name="Murat C."/>
            <person name="Riley R."/>
            <person name="Ohm R."/>
            <person name="Sun H."/>
            <person name="Tunlid A."/>
            <person name="Henrissat B."/>
            <person name="Grigoriev I.V."/>
            <person name="Hibbett D.S."/>
            <person name="Martin F."/>
        </authorList>
    </citation>
    <scope>NUCLEOTIDE SEQUENCE [LARGE SCALE GENOMIC DNA]</scope>
    <source>
        <strain evidence="2 3">MD-312</strain>
    </source>
</reference>
<dbReference type="InterPro" id="IPR055334">
    <property type="entry name" value="PEX8-like"/>
</dbReference>